<evidence type="ECO:0000313" key="9">
    <source>
        <dbReference type="Proteomes" id="UP000185639"/>
    </source>
</evidence>
<protein>
    <recommendedName>
        <fullName evidence="7">SSD domain-containing protein</fullName>
    </recommendedName>
</protein>
<accession>A0A1N7J9H6</accession>
<keyword evidence="2" id="KW-1003">Cell membrane</keyword>
<dbReference type="PANTHER" id="PTHR33406">
    <property type="entry name" value="MEMBRANE PROTEIN MJ1562-RELATED"/>
    <property type="match status" value="1"/>
</dbReference>
<evidence type="ECO:0000259" key="7">
    <source>
        <dbReference type="PROSITE" id="PS50156"/>
    </source>
</evidence>
<evidence type="ECO:0000256" key="3">
    <source>
        <dbReference type="ARBA" id="ARBA00022692"/>
    </source>
</evidence>
<name>A0A1N7J9H6_9GAMM</name>
<evidence type="ECO:0000256" key="2">
    <source>
        <dbReference type="ARBA" id="ARBA00022475"/>
    </source>
</evidence>
<dbReference type="Gene3D" id="1.20.1640.10">
    <property type="entry name" value="Multidrug efflux transporter AcrB transmembrane domain"/>
    <property type="match status" value="2"/>
</dbReference>
<feature type="domain" description="SSD" evidence="7">
    <location>
        <begin position="271"/>
        <end position="396"/>
    </location>
</feature>
<comment type="subcellular location">
    <subcellularLocation>
        <location evidence="1">Cell membrane</location>
        <topology evidence="1">Multi-pass membrane protein</topology>
    </subcellularLocation>
</comment>
<gene>
    <name evidence="8" type="ORF">SAMN05421686_101514</name>
</gene>
<feature type="transmembrane region" description="Helical" evidence="6">
    <location>
        <begin position="748"/>
        <end position="770"/>
    </location>
</feature>
<organism evidence="8 9">
    <name type="scientific">Thalassolituus maritimus</name>
    <dbReference type="NCBI Taxonomy" id="484498"/>
    <lineage>
        <taxon>Bacteria</taxon>
        <taxon>Pseudomonadati</taxon>
        <taxon>Pseudomonadota</taxon>
        <taxon>Gammaproteobacteria</taxon>
        <taxon>Oceanospirillales</taxon>
        <taxon>Oceanospirillaceae</taxon>
        <taxon>Thalassolituus</taxon>
    </lineage>
</organism>
<keyword evidence="4 6" id="KW-1133">Transmembrane helix</keyword>
<dbReference type="SUPFAM" id="SSF82866">
    <property type="entry name" value="Multidrug efflux transporter AcrB transmembrane domain"/>
    <property type="match status" value="2"/>
</dbReference>
<dbReference type="InterPro" id="IPR050545">
    <property type="entry name" value="Mycobact_MmpL"/>
</dbReference>
<dbReference type="InterPro" id="IPR000731">
    <property type="entry name" value="SSD"/>
</dbReference>
<feature type="transmembrane region" description="Helical" evidence="6">
    <location>
        <begin position="301"/>
        <end position="322"/>
    </location>
</feature>
<feature type="transmembrane region" description="Helical" evidence="6">
    <location>
        <begin position="655"/>
        <end position="673"/>
    </location>
</feature>
<feature type="transmembrane region" description="Helical" evidence="6">
    <location>
        <begin position="706"/>
        <end position="727"/>
    </location>
</feature>
<evidence type="ECO:0000256" key="4">
    <source>
        <dbReference type="ARBA" id="ARBA00022989"/>
    </source>
</evidence>
<feature type="transmembrane region" description="Helical" evidence="6">
    <location>
        <begin position="680"/>
        <end position="700"/>
    </location>
</feature>
<dbReference type="OrthoDB" id="5963930at2"/>
<feature type="transmembrane region" description="Helical" evidence="6">
    <location>
        <begin position="371"/>
        <end position="399"/>
    </location>
</feature>
<proteinExistence type="predicted"/>
<feature type="transmembrane region" description="Helical" evidence="6">
    <location>
        <begin position="782"/>
        <end position="807"/>
    </location>
</feature>
<dbReference type="STRING" id="484498.SAMN05421686_101514"/>
<feature type="transmembrane region" description="Helical" evidence="6">
    <location>
        <begin position="429"/>
        <end position="447"/>
    </location>
</feature>
<dbReference type="PANTHER" id="PTHR33406:SF10">
    <property type="entry name" value="SSD DOMAIN-CONTAINING PROTEIN"/>
    <property type="match status" value="1"/>
</dbReference>
<dbReference type="Proteomes" id="UP000185639">
    <property type="component" value="Unassembled WGS sequence"/>
</dbReference>
<dbReference type="PROSITE" id="PS50156">
    <property type="entry name" value="SSD"/>
    <property type="match status" value="1"/>
</dbReference>
<evidence type="ECO:0000313" key="8">
    <source>
        <dbReference type="EMBL" id="SIS45978.1"/>
    </source>
</evidence>
<feature type="transmembrane region" description="Helical" evidence="6">
    <location>
        <begin position="270"/>
        <end position="295"/>
    </location>
</feature>
<dbReference type="RefSeq" id="WP_076514114.1">
    <property type="nucleotide sequence ID" value="NZ_FTOH01000001.1"/>
</dbReference>
<dbReference type="GO" id="GO:0005886">
    <property type="term" value="C:plasma membrane"/>
    <property type="evidence" value="ECO:0007669"/>
    <property type="project" value="UniProtKB-SubCell"/>
</dbReference>
<feature type="transmembrane region" description="Helical" evidence="6">
    <location>
        <begin position="245"/>
        <end position="263"/>
    </location>
</feature>
<dbReference type="EMBL" id="FTOH01000001">
    <property type="protein sequence ID" value="SIS45978.1"/>
    <property type="molecule type" value="Genomic_DNA"/>
</dbReference>
<evidence type="ECO:0000256" key="6">
    <source>
        <dbReference type="SAM" id="Phobius"/>
    </source>
</evidence>
<dbReference type="AlphaFoldDB" id="A0A1N7J9H6"/>
<evidence type="ECO:0000256" key="1">
    <source>
        <dbReference type="ARBA" id="ARBA00004651"/>
    </source>
</evidence>
<evidence type="ECO:0000256" key="5">
    <source>
        <dbReference type="ARBA" id="ARBA00023136"/>
    </source>
</evidence>
<feature type="transmembrane region" description="Helical" evidence="6">
    <location>
        <begin position="342"/>
        <end position="365"/>
    </location>
</feature>
<keyword evidence="9" id="KW-1185">Reference proteome</keyword>
<dbReference type="InterPro" id="IPR004869">
    <property type="entry name" value="MMPL_dom"/>
</dbReference>
<keyword evidence="3 6" id="KW-0812">Transmembrane</keyword>
<feature type="transmembrane region" description="Helical" evidence="6">
    <location>
        <begin position="34"/>
        <end position="52"/>
    </location>
</feature>
<dbReference type="Pfam" id="PF03176">
    <property type="entry name" value="MMPL"/>
    <property type="match status" value="2"/>
</dbReference>
<reference evidence="9" key="1">
    <citation type="submission" date="2017-01" db="EMBL/GenBank/DDBJ databases">
        <authorList>
            <person name="Varghese N."/>
            <person name="Submissions S."/>
        </authorList>
    </citation>
    <scope>NUCLEOTIDE SEQUENCE [LARGE SCALE GENOMIC DNA]</scope>
    <source>
        <strain evidence="9">DSM 24913</strain>
    </source>
</reference>
<sequence>MSEQKHHYSSEPEHYILSSESEPFLERLIFNNRSLVIVVLMALTALFGYGLSKVTLDASIEKYIPLNHEYIQNYLVHKDEMKSGVANVKIAVETTDGDIFTQDYMDTLSKISDEIFFVKGVDRSGMESLWTPNVRWMEVTEEGFQGGPVIPSTYDGSPDSLEQVRQNVLKSGQVGRLVANNFESSIINVPLVEYNPDTGEKLSYATFSADLEEKIRNKYGSDQYRIYITGTPKKLGDLLEGAQSIALFFLAAMVMTAILLYLYSRCIRGTIVPIVASLIAVVWQLGSLALMGFTIDLYSVLVPFLVFAIGISHGVQIINGIAIESGKGASPVQAARHAFRGLYVPGMLALLSDAIGFLTLLFIDIGVIQELAIAASVGVAMIIVTNLVLLPVIMSYIGISQPGIDHAYKASQSKAPVWRGLSAFASRKVAPFPIAIAIAMGIGGYYYSQDLKIGDLDKGAPELRADSRYNKDNAFMVGNYSTSSDVFVVMVETAPERCNAYKVMDAMDRFMWYMENVPGVQSATSLVTVSKLVTKSMNEGNLNWSALSRNQTVLNTSIQRAPGALLNSDCSMAPVIIYLNDHKAETLETVVAAVENFKDSYDDDVDMKFYGYRYNELEQAIEDGEIASVPVRFQLASGNAGIEAATNQVIADAQGTMLIFVYVVVFVLCFITFRSLRAVACILIPLALTSILSQALMTYLDIGVKVATLPVIALGVGIGVDYGIYIYNRLEVMILAGKSMQEAFFETLRSTGKAVSFTGVTLAIGVATWMLSPIKFQADMGILLTFMFLWNMLGALILLPALASFLLKPESMLARHKKKHGEVPPAG</sequence>
<keyword evidence="5 6" id="KW-0472">Membrane</keyword>